<gene>
    <name evidence="2" type="ORF">CVM73_20510</name>
</gene>
<dbReference type="AlphaFoldDB" id="A0A2M8R6X6"/>
<proteinExistence type="predicted"/>
<accession>A0A2M8R6X6</accession>
<evidence type="ECO:0000313" key="2">
    <source>
        <dbReference type="EMBL" id="PJG53558.1"/>
    </source>
</evidence>
<evidence type="ECO:0000256" key="1">
    <source>
        <dbReference type="SAM" id="SignalP"/>
    </source>
</evidence>
<dbReference type="OrthoDB" id="8453234at2"/>
<feature type="chain" id="PRO_5014928768" description="Cysteine rich repeat protein" evidence="1">
    <location>
        <begin position="40"/>
        <end position="94"/>
    </location>
</feature>
<protein>
    <recommendedName>
        <fullName evidence="4">Cysteine rich repeat protein</fullName>
    </recommendedName>
</protein>
<comment type="caution">
    <text evidence="2">The sequence shown here is derived from an EMBL/GenBank/DDBJ whole genome shotgun (WGS) entry which is preliminary data.</text>
</comment>
<organism evidence="2 3">
    <name type="scientific">Bradyrhizobium forestalis</name>
    <dbReference type="NCBI Taxonomy" id="1419263"/>
    <lineage>
        <taxon>Bacteria</taxon>
        <taxon>Pseudomonadati</taxon>
        <taxon>Pseudomonadota</taxon>
        <taxon>Alphaproteobacteria</taxon>
        <taxon>Hyphomicrobiales</taxon>
        <taxon>Nitrobacteraceae</taxon>
        <taxon>Bradyrhizobium</taxon>
    </lineage>
</organism>
<evidence type="ECO:0000313" key="3">
    <source>
        <dbReference type="Proteomes" id="UP000231194"/>
    </source>
</evidence>
<evidence type="ECO:0008006" key="4">
    <source>
        <dbReference type="Google" id="ProtNLM"/>
    </source>
</evidence>
<feature type="signal peptide" evidence="1">
    <location>
        <begin position="1"/>
        <end position="39"/>
    </location>
</feature>
<keyword evidence="1" id="KW-0732">Signal</keyword>
<keyword evidence="3" id="KW-1185">Reference proteome</keyword>
<dbReference type="Proteomes" id="UP000231194">
    <property type="component" value="Unassembled WGS sequence"/>
</dbReference>
<reference evidence="2 3" key="1">
    <citation type="submission" date="2017-11" db="EMBL/GenBank/DDBJ databases">
        <title>Bradyrhizobium forestalis sp. nov., an efficient nitrogen-fixing bacterium isolated from nodules of forest legume species in the Amazon.</title>
        <authorList>
            <person name="Costa E.M."/>
            <person name="Guimaraes A."/>
            <person name="Carvalho T.S."/>
            <person name="Rodrigues T.L."/>
            <person name="Ribeiro P.R.A."/>
            <person name="Lebbe L."/>
            <person name="Willems A."/>
            <person name="Moreira F.M.S."/>
        </authorList>
    </citation>
    <scope>NUCLEOTIDE SEQUENCE [LARGE SCALE GENOMIC DNA]</scope>
    <source>
        <strain evidence="2 3">INPA54B</strain>
    </source>
</reference>
<sequence>MFPVGLEGPMARKFLPAKFLLATIALAALSGLSDAPALAQGHQGTPQEQQACSRDASRFCRKDLGNDGAVQSCLQANRAKLSRACSKVFQSHGM</sequence>
<dbReference type="EMBL" id="PGVG01000016">
    <property type="protein sequence ID" value="PJG53558.1"/>
    <property type="molecule type" value="Genomic_DNA"/>
</dbReference>
<name>A0A2M8R6X6_9BRAD</name>